<comment type="caution">
    <text evidence="2">The sequence shown here is derived from an EMBL/GenBank/DDBJ whole genome shotgun (WGS) entry which is preliminary data.</text>
</comment>
<dbReference type="Proteomes" id="UP000578112">
    <property type="component" value="Unassembled WGS sequence"/>
</dbReference>
<gene>
    <name evidence="2" type="ORF">BJ971_007747</name>
</gene>
<sequence length="63" mass="7008">MIAHTGDRLVLKGIHVGDPQRVGDIVEVPHPDGTPPYRVRWLDTDHEALVFPGPEGHVEHRAN</sequence>
<proteinExistence type="predicted"/>
<name>A0A7W7I6I0_9ACTN</name>
<feature type="domain" description="DUF1918" evidence="1">
    <location>
        <begin position="1"/>
        <end position="58"/>
    </location>
</feature>
<dbReference type="Pfam" id="PF08940">
    <property type="entry name" value="DUF1918"/>
    <property type="match status" value="1"/>
</dbReference>
<evidence type="ECO:0000313" key="3">
    <source>
        <dbReference type="Proteomes" id="UP000578112"/>
    </source>
</evidence>
<organism evidence="2 3">
    <name type="scientific">Actinoplanes digitatis</name>
    <dbReference type="NCBI Taxonomy" id="1868"/>
    <lineage>
        <taxon>Bacteria</taxon>
        <taxon>Bacillati</taxon>
        <taxon>Actinomycetota</taxon>
        <taxon>Actinomycetes</taxon>
        <taxon>Micromonosporales</taxon>
        <taxon>Micromonosporaceae</taxon>
        <taxon>Actinoplanes</taxon>
    </lineage>
</organism>
<keyword evidence="3" id="KW-1185">Reference proteome</keyword>
<protein>
    <recommendedName>
        <fullName evidence="1">DUF1918 domain-containing protein</fullName>
    </recommendedName>
</protein>
<dbReference type="Gene3D" id="2.30.30.440">
    <property type="entry name" value="Domain of unknown function DUF1918"/>
    <property type="match status" value="1"/>
</dbReference>
<evidence type="ECO:0000259" key="1">
    <source>
        <dbReference type="Pfam" id="PF08940"/>
    </source>
</evidence>
<reference evidence="2 3" key="1">
    <citation type="submission" date="2020-08" db="EMBL/GenBank/DDBJ databases">
        <title>Sequencing the genomes of 1000 actinobacteria strains.</title>
        <authorList>
            <person name="Klenk H.-P."/>
        </authorList>
    </citation>
    <scope>NUCLEOTIDE SEQUENCE [LARGE SCALE GENOMIC DNA]</scope>
    <source>
        <strain evidence="2 3">DSM 43149</strain>
    </source>
</reference>
<dbReference type="AlphaFoldDB" id="A0A7W7I6I0"/>
<accession>A0A7W7I6I0</accession>
<dbReference type="EMBL" id="JACHNH010000001">
    <property type="protein sequence ID" value="MBB4767191.1"/>
    <property type="molecule type" value="Genomic_DNA"/>
</dbReference>
<dbReference type="SUPFAM" id="SSF50118">
    <property type="entry name" value="Cell growth inhibitor/plasmid maintenance toxic component"/>
    <property type="match status" value="1"/>
</dbReference>
<dbReference type="RefSeq" id="WP_184998249.1">
    <property type="nucleotide sequence ID" value="NZ_BOMK01000036.1"/>
</dbReference>
<dbReference type="InterPro" id="IPR015035">
    <property type="entry name" value="DUF1918"/>
</dbReference>
<evidence type="ECO:0000313" key="2">
    <source>
        <dbReference type="EMBL" id="MBB4767191.1"/>
    </source>
</evidence>